<dbReference type="PROSITE" id="PS51186">
    <property type="entry name" value="GNAT"/>
    <property type="match status" value="1"/>
</dbReference>
<dbReference type="Pfam" id="PF13527">
    <property type="entry name" value="Acetyltransf_9"/>
    <property type="match status" value="1"/>
</dbReference>
<dbReference type="PANTHER" id="PTHR43617:SF2">
    <property type="entry name" value="UPF0039 PROTEIN SLL0451"/>
    <property type="match status" value="1"/>
</dbReference>
<dbReference type="Proteomes" id="UP000315235">
    <property type="component" value="Unassembled WGS sequence"/>
</dbReference>
<protein>
    <submittedName>
        <fullName evidence="2">N-acetyltransferase</fullName>
    </submittedName>
</protein>
<dbReference type="CDD" id="cd04301">
    <property type="entry name" value="NAT_SF"/>
    <property type="match status" value="1"/>
</dbReference>
<dbReference type="Gene3D" id="3.40.630.30">
    <property type="match status" value="1"/>
</dbReference>
<sequence>MERSRMIIRHERTEDIDMITQLTKAAFEHEAHSSHTEQFIVSSLRRSKHLTVSMVAVENGKVFGHVAISPVRISSGSTGWFGLGPISVWPEHQGRGIGSKLMHAALAELQRLGGVGCVVLGDPGYYGRFGFKAYPTLELPGVPPAYFQAQAFFGEPPKGTVHYHEAFEAIE</sequence>
<dbReference type="InterPro" id="IPR016181">
    <property type="entry name" value="Acyl_CoA_acyltransferase"/>
</dbReference>
<gene>
    <name evidence="2" type="ORF">FM069_17130</name>
</gene>
<dbReference type="SUPFAM" id="SSF55729">
    <property type="entry name" value="Acyl-CoA N-acyltransferases (Nat)"/>
    <property type="match status" value="1"/>
</dbReference>
<proteinExistence type="predicted"/>
<organism evidence="2 3">
    <name type="scientific">Pseudomonas mangiferae</name>
    <dbReference type="NCBI Taxonomy" id="2593654"/>
    <lineage>
        <taxon>Bacteria</taxon>
        <taxon>Pseudomonadati</taxon>
        <taxon>Pseudomonadota</taxon>
        <taxon>Gammaproteobacteria</taxon>
        <taxon>Pseudomonadales</taxon>
        <taxon>Pseudomonadaceae</taxon>
        <taxon>Pseudomonas</taxon>
    </lineage>
</organism>
<dbReference type="PANTHER" id="PTHR43617">
    <property type="entry name" value="L-AMINO ACID N-ACETYLTRANSFERASE"/>
    <property type="match status" value="1"/>
</dbReference>
<feature type="domain" description="N-acetyltransferase" evidence="1">
    <location>
        <begin position="6"/>
        <end position="149"/>
    </location>
</feature>
<keyword evidence="2" id="KW-0808">Transferase</keyword>
<dbReference type="EMBL" id="VJOY01000014">
    <property type="protein sequence ID" value="TRX73483.1"/>
    <property type="molecule type" value="Genomic_DNA"/>
</dbReference>
<dbReference type="InterPro" id="IPR050276">
    <property type="entry name" value="MshD_Acetyltransferase"/>
</dbReference>
<dbReference type="OrthoDB" id="9797178at2"/>
<dbReference type="AlphaFoldDB" id="A0A553GVH4"/>
<accession>A0A553GVH4</accession>
<comment type="caution">
    <text evidence="2">The sequence shown here is derived from an EMBL/GenBank/DDBJ whole genome shotgun (WGS) entry which is preliminary data.</text>
</comment>
<keyword evidence="3" id="KW-1185">Reference proteome</keyword>
<evidence type="ECO:0000313" key="2">
    <source>
        <dbReference type="EMBL" id="TRX73483.1"/>
    </source>
</evidence>
<dbReference type="GO" id="GO:0016747">
    <property type="term" value="F:acyltransferase activity, transferring groups other than amino-acyl groups"/>
    <property type="evidence" value="ECO:0007669"/>
    <property type="project" value="InterPro"/>
</dbReference>
<evidence type="ECO:0000259" key="1">
    <source>
        <dbReference type="PROSITE" id="PS51186"/>
    </source>
</evidence>
<reference evidence="2 3" key="1">
    <citation type="submission" date="2019-07" db="EMBL/GenBank/DDBJ databases">
        <title>Pseudomonas mangiferae sp. nov., isolated from bark of mango tree in Thailand.</title>
        <authorList>
            <person name="Srisuk N."/>
            <person name="Anurat P."/>
        </authorList>
    </citation>
    <scope>NUCLEOTIDE SEQUENCE [LARGE SCALE GENOMIC DNA]</scope>
    <source>
        <strain evidence="2 3">DMKU_BBB3-04</strain>
    </source>
</reference>
<name>A0A553GVH4_9PSED</name>
<evidence type="ECO:0000313" key="3">
    <source>
        <dbReference type="Proteomes" id="UP000315235"/>
    </source>
</evidence>
<dbReference type="InterPro" id="IPR000182">
    <property type="entry name" value="GNAT_dom"/>
</dbReference>